<comment type="similarity">
    <text evidence="3">Belongs to the Nudix hydrolase family. NudC subfamily.</text>
</comment>
<dbReference type="EMBL" id="NHYE01001111">
    <property type="protein sequence ID" value="PPQ98350.1"/>
    <property type="molecule type" value="Genomic_DNA"/>
</dbReference>
<dbReference type="InParanoid" id="A0A409Y5R3"/>
<evidence type="ECO:0000259" key="11">
    <source>
        <dbReference type="PROSITE" id="PS51462"/>
    </source>
</evidence>
<dbReference type="GO" id="GO:0035529">
    <property type="term" value="F:NADH pyrophosphatase activity"/>
    <property type="evidence" value="ECO:0007669"/>
    <property type="project" value="TreeGrafter"/>
</dbReference>
<keyword evidence="13" id="KW-1185">Reference proteome</keyword>
<evidence type="ECO:0000256" key="4">
    <source>
        <dbReference type="ARBA" id="ARBA00012381"/>
    </source>
</evidence>
<dbReference type="PANTHER" id="PTHR42904">
    <property type="entry name" value="NUDIX HYDROLASE, NUDC SUBFAMILY"/>
    <property type="match status" value="1"/>
</dbReference>
<sequence>MSLYLWSDASLTSNERSRHVNMYGGSPLNRLSWLRPSQAFLNAAVELPSARWLLFNAGQPLAVSDENNPSRPAPIYLNNVDVKPFLGHEPYFGQGKEPGELIVEKSGEDDGHSHHSPTEAVRHLGPRIVFLGLHERHSDDSTSALPSSEFQNAAEAVKRIDGILYFAMDISDQGYTPEQLQDMLKQTSSAREGQALTWVEPRSLMSNLDGVTAAIYAGARSLTDWNLRNKFCPGCGSTTYSMWGGWKISCTSLLPWTDNSGKKPCPTVKGLHNFTHPRTDAVVIMIAIDETGDRVLLGRGKRFPGKFYSALAGFIEPGESFEDAVAREMWEEAGVHVWNIKYHSGQPWPFPANLMVGFYARADSTKPIRTDLDNELVDARWFSRDEVRAVLDHKAGTKFNRADYKRLNEITDGRSNTEDKAPLALAPAEATTQPPQPEPPAAPSDSDEPPFRLPPVSAIAGVLIRDWVDGKIGFPPEENALQKGNL</sequence>
<dbReference type="GO" id="GO:0046872">
    <property type="term" value="F:metal ion binding"/>
    <property type="evidence" value="ECO:0007669"/>
    <property type="project" value="UniProtKB-KW"/>
</dbReference>
<dbReference type="Pfam" id="PF09296">
    <property type="entry name" value="NUDIX-like"/>
    <property type="match status" value="1"/>
</dbReference>
<evidence type="ECO:0000256" key="3">
    <source>
        <dbReference type="ARBA" id="ARBA00009595"/>
    </source>
</evidence>
<dbReference type="InterPro" id="IPR050241">
    <property type="entry name" value="NAD-cap_RNA_hydrolase_NudC"/>
</dbReference>
<dbReference type="InterPro" id="IPR015375">
    <property type="entry name" value="NADH_PPase-like_N"/>
</dbReference>
<protein>
    <recommendedName>
        <fullName evidence="4">NAD(+) diphosphatase</fullName>
        <ecNumber evidence="4">3.6.1.22</ecNumber>
    </recommendedName>
</protein>
<dbReference type="InterPro" id="IPR049734">
    <property type="entry name" value="NudC-like_C"/>
</dbReference>
<dbReference type="FunCoup" id="A0A409Y5R3">
    <property type="interactions" value="84"/>
</dbReference>
<dbReference type="PANTHER" id="PTHR42904:SF6">
    <property type="entry name" value="NAD-CAPPED RNA HYDROLASE NUDT12"/>
    <property type="match status" value="1"/>
</dbReference>
<keyword evidence="7" id="KW-0460">Magnesium</keyword>
<comment type="catalytic activity">
    <reaction evidence="9">
        <text>a 5'-end NAD(+)-phospho-ribonucleoside in mRNA + H2O = a 5'-end phospho-adenosine-phospho-ribonucleoside in mRNA + beta-nicotinamide D-ribonucleotide + 2 H(+)</text>
        <dbReference type="Rhea" id="RHEA:60876"/>
        <dbReference type="Rhea" id="RHEA-COMP:15698"/>
        <dbReference type="Rhea" id="RHEA-COMP:15719"/>
        <dbReference type="ChEBI" id="CHEBI:14649"/>
        <dbReference type="ChEBI" id="CHEBI:15377"/>
        <dbReference type="ChEBI" id="CHEBI:15378"/>
        <dbReference type="ChEBI" id="CHEBI:144029"/>
        <dbReference type="ChEBI" id="CHEBI:144051"/>
    </reaction>
    <physiologicalReaction direction="left-to-right" evidence="9">
        <dbReference type="Rhea" id="RHEA:60877"/>
    </physiologicalReaction>
</comment>
<dbReference type="Pfam" id="PF00293">
    <property type="entry name" value="NUDIX"/>
    <property type="match status" value="1"/>
</dbReference>
<dbReference type="Gene3D" id="3.90.79.20">
    <property type="match status" value="1"/>
</dbReference>
<evidence type="ECO:0000256" key="6">
    <source>
        <dbReference type="ARBA" id="ARBA00022801"/>
    </source>
</evidence>
<dbReference type="InterPro" id="IPR020084">
    <property type="entry name" value="NUDIX_hydrolase_CS"/>
</dbReference>
<evidence type="ECO:0000256" key="7">
    <source>
        <dbReference type="ARBA" id="ARBA00022842"/>
    </source>
</evidence>
<keyword evidence="6" id="KW-0378">Hydrolase</keyword>
<dbReference type="CDD" id="cd03429">
    <property type="entry name" value="NUDIX_NADH_pyrophosphatase_Nudt13"/>
    <property type="match status" value="1"/>
</dbReference>
<evidence type="ECO:0000313" key="13">
    <source>
        <dbReference type="Proteomes" id="UP000284706"/>
    </source>
</evidence>
<feature type="region of interest" description="Disordered" evidence="10">
    <location>
        <begin position="427"/>
        <end position="454"/>
    </location>
</feature>
<dbReference type="AlphaFoldDB" id="A0A409Y5R3"/>
<dbReference type="SUPFAM" id="SSF55811">
    <property type="entry name" value="Nudix"/>
    <property type="match status" value="1"/>
</dbReference>
<comment type="cofactor">
    <cofactor evidence="1">
        <name>Mg(2+)</name>
        <dbReference type="ChEBI" id="CHEBI:18420"/>
    </cofactor>
</comment>
<gene>
    <name evidence="12" type="ORF">CVT26_013606</name>
</gene>
<feature type="domain" description="Nudix hydrolase" evidence="11">
    <location>
        <begin position="277"/>
        <end position="409"/>
    </location>
</feature>
<dbReference type="STRING" id="231916.A0A409Y5R3"/>
<dbReference type="EC" id="3.6.1.22" evidence="4"/>
<dbReference type="OrthoDB" id="10249612at2759"/>
<comment type="caution">
    <text evidence="12">The sequence shown here is derived from an EMBL/GenBank/DDBJ whole genome shotgun (WGS) entry which is preliminary data.</text>
</comment>
<evidence type="ECO:0000256" key="5">
    <source>
        <dbReference type="ARBA" id="ARBA00022723"/>
    </source>
</evidence>
<dbReference type="GO" id="GO:0005829">
    <property type="term" value="C:cytosol"/>
    <property type="evidence" value="ECO:0007669"/>
    <property type="project" value="TreeGrafter"/>
</dbReference>
<evidence type="ECO:0000256" key="10">
    <source>
        <dbReference type="SAM" id="MobiDB-lite"/>
    </source>
</evidence>
<evidence type="ECO:0000313" key="12">
    <source>
        <dbReference type="EMBL" id="PPQ98350.1"/>
    </source>
</evidence>
<proteinExistence type="inferred from homology"/>
<evidence type="ECO:0000256" key="8">
    <source>
        <dbReference type="ARBA" id="ARBA00023027"/>
    </source>
</evidence>
<dbReference type="InterPro" id="IPR015797">
    <property type="entry name" value="NUDIX_hydrolase-like_dom_sf"/>
</dbReference>
<keyword evidence="5" id="KW-0479">Metal-binding</keyword>
<dbReference type="Gene3D" id="3.90.79.10">
    <property type="entry name" value="Nucleoside Triphosphate Pyrophosphohydrolase"/>
    <property type="match status" value="1"/>
</dbReference>
<dbReference type="PROSITE" id="PS00893">
    <property type="entry name" value="NUDIX_BOX"/>
    <property type="match status" value="1"/>
</dbReference>
<name>A0A409Y5R3_9AGAR</name>
<dbReference type="GO" id="GO:0019677">
    <property type="term" value="P:NAD+ catabolic process"/>
    <property type="evidence" value="ECO:0007669"/>
    <property type="project" value="TreeGrafter"/>
</dbReference>
<evidence type="ECO:0000256" key="1">
    <source>
        <dbReference type="ARBA" id="ARBA00001946"/>
    </source>
</evidence>
<reference evidence="12 13" key="1">
    <citation type="journal article" date="2018" name="Evol. Lett.">
        <title>Horizontal gene cluster transfer increased hallucinogenic mushroom diversity.</title>
        <authorList>
            <person name="Reynolds H.T."/>
            <person name="Vijayakumar V."/>
            <person name="Gluck-Thaler E."/>
            <person name="Korotkin H.B."/>
            <person name="Matheny P.B."/>
            <person name="Slot J.C."/>
        </authorList>
    </citation>
    <scope>NUCLEOTIDE SEQUENCE [LARGE SCALE GENOMIC DNA]</scope>
    <source>
        <strain evidence="12 13">SRW20</strain>
    </source>
</reference>
<dbReference type="Proteomes" id="UP000284706">
    <property type="component" value="Unassembled WGS sequence"/>
</dbReference>
<comment type="cofactor">
    <cofactor evidence="2">
        <name>Zn(2+)</name>
        <dbReference type="ChEBI" id="CHEBI:29105"/>
    </cofactor>
</comment>
<dbReference type="InterPro" id="IPR000086">
    <property type="entry name" value="NUDIX_hydrolase_dom"/>
</dbReference>
<dbReference type="GO" id="GO:0005777">
    <property type="term" value="C:peroxisome"/>
    <property type="evidence" value="ECO:0007669"/>
    <property type="project" value="TreeGrafter"/>
</dbReference>
<evidence type="ECO:0000256" key="2">
    <source>
        <dbReference type="ARBA" id="ARBA00001947"/>
    </source>
</evidence>
<keyword evidence="8" id="KW-0520">NAD</keyword>
<accession>A0A409Y5R3</accession>
<dbReference type="PROSITE" id="PS51462">
    <property type="entry name" value="NUDIX"/>
    <property type="match status" value="1"/>
</dbReference>
<dbReference type="GO" id="GO:0006742">
    <property type="term" value="P:NADP+ catabolic process"/>
    <property type="evidence" value="ECO:0007669"/>
    <property type="project" value="TreeGrafter"/>
</dbReference>
<organism evidence="12 13">
    <name type="scientific">Gymnopilus dilepis</name>
    <dbReference type="NCBI Taxonomy" id="231916"/>
    <lineage>
        <taxon>Eukaryota</taxon>
        <taxon>Fungi</taxon>
        <taxon>Dikarya</taxon>
        <taxon>Basidiomycota</taxon>
        <taxon>Agaricomycotina</taxon>
        <taxon>Agaricomycetes</taxon>
        <taxon>Agaricomycetidae</taxon>
        <taxon>Agaricales</taxon>
        <taxon>Agaricineae</taxon>
        <taxon>Hymenogastraceae</taxon>
        <taxon>Gymnopilus</taxon>
    </lineage>
</organism>
<evidence type="ECO:0000256" key="9">
    <source>
        <dbReference type="ARBA" id="ARBA00023679"/>
    </source>
</evidence>